<sequence length="124" mass="13944">MKRRTFLEILTVMFLVLMATYSLTTPSKKNAHYTLDNNKISYDGSMLKGKFNGYGKLSLANHDRYVGYFKNGQFSGKGTFTSYQNWQYKGNFNAGVPDGSGTLTTANHKKYSGTFSKGELRHAN</sequence>
<dbReference type="EMBL" id="VBTH01000015">
    <property type="protein sequence ID" value="TLQ03728.1"/>
    <property type="molecule type" value="Genomic_DNA"/>
</dbReference>
<gene>
    <name evidence="2" type="ORF">FEZ51_07980</name>
</gene>
<dbReference type="Pfam" id="PF02493">
    <property type="entry name" value="MORN"/>
    <property type="match status" value="3"/>
</dbReference>
<accession>A0A5R9BSM7</accession>
<evidence type="ECO:0000313" key="3">
    <source>
        <dbReference type="Proteomes" id="UP000305541"/>
    </source>
</evidence>
<dbReference type="SMART" id="SM00698">
    <property type="entry name" value="MORN"/>
    <property type="match status" value="3"/>
</dbReference>
<dbReference type="InterPro" id="IPR003409">
    <property type="entry name" value="MORN"/>
</dbReference>
<evidence type="ECO:0008006" key="4">
    <source>
        <dbReference type="Google" id="ProtNLM"/>
    </source>
</evidence>
<dbReference type="RefSeq" id="WP_138474678.1">
    <property type="nucleotide sequence ID" value="NZ_VBTH01000015.1"/>
</dbReference>
<keyword evidence="1" id="KW-0677">Repeat</keyword>
<evidence type="ECO:0000313" key="2">
    <source>
        <dbReference type="EMBL" id="TLQ03728.1"/>
    </source>
</evidence>
<dbReference type="AlphaFoldDB" id="A0A5R9BSM7"/>
<dbReference type="PANTHER" id="PTHR43215:SF14">
    <property type="entry name" value="RADIAL SPOKE HEAD 1 HOMOLOG"/>
    <property type="match status" value="1"/>
</dbReference>
<dbReference type="PANTHER" id="PTHR43215">
    <property type="entry name" value="RADIAL SPOKE HEAD 1 HOMOLOG"/>
    <property type="match status" value="1"/>
</dbReference>
<protein>
    <recommendedName>
        <fullName evidence="4">MORN repeat protein</fullName>
    </recommendedName>
</protein>
<proteinExistence type="predicted"/>
<name>A0A5R9BSM7_9LACO</name>
<dbReference type="Gene3D" id="2.20.110.10">
    <property type="entry name" value="Histone H3 K4-specific methyltransferase SET7/9 N-terminal domain"/>
    <property type="match status" value="1"/>
</dbReference>
<evidence type="ECO:0000256" key="1">
    <source>
        <dbReference type="ARBA" id="ARBA00022737"/>
    </source>
</evidence>
<reference evidence="2 3" key="1">
    <citation type="submission" date="2019-05" db="EMBL/GenBank/DDBJ databases">
        <title>The metagenome of a microbial culture collection derived from dairy environment covers the genomic content of the human microbiome.</title>
        <authorList>
            <person name="Roder T."/>
            <person name="Wuthrich D."/>
            <person name="Sattari Z."/>
            <person name="Von Ah U."/>
            <person name="Bar C."/>
            <person name="Ronchi F."/>
            <person name="Macpherson A.J."/>
            <person name="Ganal-Vonarburg S.C."/>
            <person name="Bruggmann R."/>
            <person name="Vergeres G."/>
        </authorList>
    </citation>
    <scope>NUCLEOTIDE SEQUENCE [LARGE SCALE GENOMIC DNA]</scope>
    <source>
        <strain evidence="2 3">FAM 18815</strain>
    </source>
</reference>
<dbReference type="SUPFAM" id="SSF82185">
    <property type="entry name" value="Histone H3 K4-specific methyltransferase SET7/9 N-terminal domain"/>
    <property type="match status" value="1"/>
</dbReference>
<organism evidence="2 3">
    <name type="scientific">Pediococcus stilesii</name>
    <dbReference type="NCBI Taxonomy" id="331679"/>
    <lineage>
        <taxon>Bacteria</taxon>
        <taxon>Bacillati</taxon>
        <taxon>Bacillota</taxon>
        <taxon>Bacilli</taxon>
        <taxon>Lactobacillales</taxon>
        <taxon>Lactobacillaceae</taxon>
        <taxon>Pediococcus</taxon>
    </lineage>
</organism>
<comment type="caution">
    <text evidence="2">The sequence shown here is derived from an EMBL/GenBank/DDBJ whole genome shotgun (WGS) entry which is preliminary data.</text>
</comment>
<dbReference type="Proteomes" id="UP000305541">
    <property type="component" value="Unassembled WGS sequence"/>
</dbReference>
<dbReference type="OrthoDB" id="1693224at2"/>